<evidence type="ECO:0000256" key="7">
    <source>
        <dbReference type="SAM" id="MobiDB-lite"/>
    </source>
</evidence>
<dbReference type="Gene3D" id="1.10.510.10">
    <property type="entry name" value="Transferase(Phosphotransferase) domain 1"/>
    <property type="match status" value="1"/>
</dbReference>
<accession>A0A6V7V0Z9</accession>
<dbReference type="Proteomes" id="UP000580250">
    <property type="component" value="Unassembled WGS sequence"/>
</dbReference>
<dbReference type="GO" id="GO:0005524">
    <property type="term" value="F:ATP binding"/>
    <property type="evidence" value="ECO:0007669"/>
    <property type="project" value="UniProtKB-UniRule"/>
</dbReference>
<comment type="caution">
    <text evidence="10">The sequence shown here is derived from an EMBL/GenBank/DDBJ whole genome shotgun (WGS) entry which is preliminary data.</text>
</comment>
<sequence>MVDLSVNCCIDLQNGRCSSLSPLERSTEFKCKCPFPAFYQDKEEKEKSKREEEEDLEDEDEFYDCEDDDDEEYDDEEDEEDEQNEENGGNDRKNKKRNVSAHWTAHLSASRSPAPERVQDGAQAELNAEFVEISEVIALRYSRLSLAHNPSLLIGPSSPTIGNGTFQQNGGVRGIEVPNVAVQQDESQIMMKRYLIPICTIGEGAFGRVQLCQHRETGRYYALKSMYIPKIVERRQVQHVHQEKRILQALDHPFIVKLWDTAKDAANLFMVMEFLPGGELFSYFRAARKFPSQTVKFYAAEIILALEYLHSIYIAYRDLKPENLMVSLHGHIKLTDFGFAKIIHNKSYTLCGTPSYLAPEVFQRKGHNQSVDWWALGVLIFELMAGDQPFRGKTPEEIEESIVNSKENGLHFPRRTFSPNAKDVIRRLLCIEPKDRIGYSQLKSHQWFCNYDWQELYNRNYKPPFLPTIYHDGDTGNFDSYQEIEQFPPAKQSELDLFDECVIDPFHIRKRIEKRATYTV</sequence>
<dbReference type="PROSITE" id="PS00108">
    <property type="entry name" value="PROTEIN_KINASE_ST"/>
    <property type="match status" value="1"/>
</dbReference>
<dbReference type="SUPFAM" id="SSF56112">
    <property type="entry name" value="Protein kinase-like (PK-like)"/>
    <property type="match status" value="1"/>
</dbReference>
<dbReference type="GO" id="GO:0004691">
    <property type="term" value="F:cAMP-dependent protein kinase activity"/>
    <property type="evidence" value="ECO:0007669"/>
    <property type="project" value="TreeGrafter"/>
</dbReference>
<dbReference type="GO" id="GO:0005829">
    <property type="term" value="C:cytosol"/>
    <property type="evidence" value="ECO:0007669"/>
    <property type="project" value="TreeGrafter"/>
</dbReference>
<dbReference type="GO" id="GO:0005952">
    <property type="term" value="C:cAMP-dependent protein kinase complex"/>
    <property type="evidence" value="ECO:0007669"/>
    <property type="project" value="TreeGrafter"/>
</dbReference>
<feature type="binding site" evidence="6">
    <location>
        <position position="224"/>
    </location>
    <ligand>
        <name>ATP</name>
        <dbReference type="ChEBI" id="CHEBI:30616"/>
    </ligand>
</feature>
<dbReference type="PANTHER" id="PTHR24353">
    <property type="entry name" value="CYCLIC NUCLEOTIDE-DEPENDENT PROTEIN KINASE"/>
    <property type="match status" value="1"/>
</dbReference>
<evidence type="ECO:0000313" key="11">
    <source>
        <dbReference type="Proteomes" id="UP000580250"/>
    </source>
</evidence>
<feature type="domain" description="Protein kinase" evidence="8">
    <location>
        <begin position="195"/>
        <end position="448"/>
    </location>
</feature>
<dbReference type="SMART" id="SM00133">
    <property type="entry name" value="S_TK_X"/>
    <property type="match status" value="1"/>
</dbReference>
<gene>
    <name evidence="10" type="ORF">MENT_LOCUS19969</name>
</gene>
<feature type="compositionally biased region" description="Acidic residues" evidence="7">
    <location>
        <begin position="52"/>
        <end position="85"/>
    </location>
</feature>
<dbReference type="Pfam" id="PF00069">
    <property type="entry name" value="Pkinase"/>
    <property type="match status" value="1"/>
</dbReference>
<evidence type="ECO:0000256" key="1">
    <source>
        <dbReference type="ARBA" id="ARBA00022527"/>
    </source>
</evidence>
<dbReference type="SMART" id="SM00220">
    <property type="entry name" value="S_TKc"/>
    <property type="match status" value="1"/>
</dbReference>
<dbReference type="InterPro" id="IPR000961">
    <property type="entry name" value="AGC-kinase_C"/>
</dbReference>
<evidence type="ECO:0000256" key="6">
    <source>
        <dbReference type="PROSITE-ProRule" id="PRU10141"/>
    </source>
</evidence>
<keyword evidence="5 6" id="KW-0067">ATP-binding</keyword>
<dbReference type="PROSITE" id="PS00107">
    <property type="entry name" value="PROTEIN_KINASE_ATP"/>
    <property type="match status" value="1"/>
</dbReference>
<evidence type="ECO:0000256" key="3">
    <source>
        <dbReference type="ARBA" id="ARBA00022741"/>
    </source>
</evidence>
<dbReference type="InterPro" id="IPR017441">
    <property type="entry name" value="Protein_kinase_ATP_BS"/>
</dbReference>
<evidence type="ECO:0000259" key="9">
    <source>
        <dbReference type="PROSITE" id="PS51285"/>
    </source>
</evidence>
<dbReference type="OrthoDB" id="63267at2759"/>
<keyword evidence="2" id="KW-0808">Transferase</keyword>
<keyword evidence="4" id="KW-0418">Kinase</keyword>
<dbReference type="Gene3D" id="3.30.200.20">
    <property type="entry name" value="Phosphorylase Kinase, domain 1"/>
    <property type="match status" value="1"/>
</dbReference>
<evidence type="ECO:0000313" key="10">
    <source>
        <dbReference type="EMBL" id="CAD2168592.1"/>
    </source>
</evidence>
<feature type="region of interest" description="Disordered" evidence="7">
    <location>
        <begin position="42"/>
        <end position="97"/>
    </location>
</feature>
<dbReference type="PANTHER" id="PTHR24353:SF37">
    <property type="entry name" value="CAMP-DEPENDENT PROTEIN KINASE CATALYTIC SUBUNIT PRKX"/>
    <property type="match status" value="1"/>
</dbReference>
<feature type="compositionally biased region" description="Basic and acidic residues" evidence="7">
    <location>
        <begin position="42"/>
        <end position="51"/>
    </location>
</feature>
<keyword evidence="1" id="KW-0723">Serine/threonine-protein kinase</keyword>
<name>A0A6V7V0Z9_MELEN</name>
<reference evidence="10 11" key="1">
    <citation type="submission" date="2020-08" db="EMBL/GenBank/DDBJ databases">
        <authorList>
            <person name="Koutsovoulos G."/>
            <person name="Danchin GJ E."/>
        </authorList>
    </citation>
    <scope>NUCLEOTIDE SEQUENCE [LARGE SCALE GENOMIC DNA]</scope>
</reference>
<dbReference type="InterPro" id="IPR011009">
    <property type="entry name" value="Kinase-like_dom_sf"/>
</dbReference>
<dbReference type="PROSITE" id="PS51285">
    <property type="entry name" value="AGC_KINASE_CTER"/>
    <property type="match status" value="1"/>
</dbReference>
<dbReference type="EMBL" id="CAJEWN010000143">
    <property type="protein sequence ID" value="CAD2168592.1"/>
    <property type="molecule type" value="Genomic_DNA"/>
</dbReference>
<organism evidence="10 11">
    <name type="scientific">Meloidogyne enterolobii</name>
    <name type="common">Root-knot nematode worm</name>
    <name type="synonym">Meloidogyne mayaguensis</name>
    <dbReference type="NCBI Taxonomy" id="390850"/>
    <lineage>
        <taxon>Eukaryota</taxon>
        <taxon>Metazoa</taxon>
        <taxon>Ecdysozoa</taxon>
        <taxon>Nematoda</taxon>
        <taxon>Chromadorea</taxon>
        <taxon>Rhabditida</taxon>
        <taxon>Tylenchina</taxon>
        <taxon>Tylenchomorpha</taxon>
        <taxon>Tylenchoidea</taxon>
        <taxon>Meloidogynidae</taxon>
        <taxon>Meloidogyninae</taxon>
        <taxon>Meloidogyne</taxon>
    </lineage>
</organism>
<dbReference type="InterPro" id="IPR008271">
    <property type="entry name" value="Ser/Thr_kinase_AS"/>
</dbReference>
<evidence type="ECO:0000256" key="4">
    <source>
        <dbReference type="ARBA" id="ARBA00022777"/>
    </source>
</evidence>
<feature type="domain" description="AGC-kinase C-terminal" evidence="9">
    <location>
        <begin position="449"/>
        <end position="520"/>
    </location>
</feature>
<evidence type="ECO:0000259" key="8">
    <source>
        <dbReference type="PROSITE" id="PS50011"/>
    </source>
</evidence>
<dbReference type="AlphaFoldDB" id="A0A6V7V0Z9"/>
<dbReference type="PROSITE" id="PS50011">
    <property type="entry name" value="PROTEIN_KINASE_DOM"/>
    <property type="match status" value="1"/>
</dbReference>
<keyword evidence="3 6" id="KW-0547">Nucleotide-binding</keyword>
<evidence type="ECO:0000256" key="2">
    <source>
        <dbReference type="ARBA" id="ARBA00022679"/>
    </source>
</evidence>
<dbReference type="FunFam" id="1.10.510.10:FF:000210">
    <property type="entry name" value="Non-specific serine/threonine protein kinase"/>
    <property type="match status" value="1"/>
</dbReference>
<proteinExistence type="predicted"/>
<evidence type="ECO:0000256" key="5">
    <source>
        <dbReference type="ARBA" id="ARBA00022840"/>
    </source>
</evidence>
<dbReference type="InterPro" id="IPR000719">
    <property type="entry name" value="Prot_kinase_dom"/>
</dbReference>
<protein>
    <submittedName>
        <fullName evidence="10">Uncharacterized protein</fullName>
    </submittedName>
</protein>